<dbReference type="EMBL" id="MWWT01000006">
    <property type="protein sequence ID" value="OZG54069.1"/>
    <property type="molecule type" value="Genomic_DNA"/>
</dbReference>
<dbReference type="PROSITE" id="PS50893">
    <property type="entry name" value="ABC_TRANSPORTER_2"/>
    <property type="match status" value="1"/>
</dbReference>
<dbReference type="GO" id="GO:0005524">
    <property type="term" value="F:ATP binding"/>
    <property type="evidence" value="ECO:0007669"/>
    <property type="project" value="UniProtKB-KW"/>
</dbReference>
<accession>A0A261F4K0</accession>
<keyword evidence="5 8" id="KW-0067">ATP-binding</keyword>
<keyword evidence="3" id="KW-0813">Transport</keyword>
<evidence type="ECO:0000256" key="4">
    <source>
        <dbReference type="ARBA" id="ARBA00022741"/>
    </source>
</evidence>
<dbReference type="GO" id="GO:0046677">
    <property type="term" value="P:response to antibiotic"/>
    <property type="evidence" value="ECO:0007669"/>
    <property type="project" value="UniProtKB-KW"/>
</dbReference>
<evidence type="ECO:0000256" key="5">
    <source>
        <dbReference type="ARBA" id="ARBA00022840"/>
    </source>
</evidence>
<gene>
    <name evidence="8" type="ORF">ALMA_1033</name>
</gene>
<keyword evidence="4" id="KW-0547">Nucleotide-binding</keyword>
<dbReference type="GO" id="GO:0005886">
    <property type="term" value="C:plasma membrane"/>
    <property type="evidence" value="ECO:0007669"/>
    <property type="project" value="UniProtKB-SubCell"/>
</dbReference>
<evidence type="ECO:0000256" key="2">
    <source>
        <dbReference type="ARBA" id="ARBA00005417"/>
    </source>
</evidence>
<reference evidence="8 9" key="1">
    <citation type="journal article" date="2017" name="BMC Genomics">
        <title>Comparative genomic and phylogenomic analyses of the Bifidobacteriaceae family.</title>
        <authorList>
            <person name="Lugli G.A."/>
            <person name="Milani C."/>
            <person name="Turroni F."/>
            <person name="Duranti S."/>
            <person name="Mancabelli L."/>
            <person name="Mangifesta M."/>
            <person name="Ferrario C."/>
            <person name="Modesto M."/>
            <person name="Mattarelli P."/>
            <person name="Jiri K."/>
            <person name="van Sinderen D."/>
            <person name="Ventura M."/>
        </authorList>
    </citation>
    <scope>NUCLEOTIDE SEQUENCE [LARGE SCALE GENOMIC DNA]</scope>
    <source>
        <strain evidence="8 9">DSM 24762</strain>
    </source>
</reference>
<dbReference type="SUPFAM" id="SSF52540">
    <property type="entry name" value="P-loop containing nucleoside triphosphate hydrolases"/>
    <property type="match status" value="1"/>
</dbReference>
<dbReference type="AlphaFoldDB" id="A0A261F4K0"/>
<comment type="similarity">
    <text evidence="2">Belongs to the ABC transporter superfamily.</text>
</comment>
<dbReference type="InterPro" id="IPR003593">
    <property type="entry name" value="AAA+_ATPase"/>
</dbReference>
<evidence type="ECO:0000256" key="1">
    <source>
        <dbReference type="ARBA" id="ARBA00004202"/>
    </source>
</evidence>
<feature type="domain" description="ABC transporter" evidence="7">
    <location>
        <begin position="9"/>
        <end position="248"/>
    </location>
</feature>
<evidence type="ECO:0000313" key="9">
    <source>
        <dbReference type="Proteomes" id="UP000243657"/>
    </source>
</evidence>
<dbReference type="InterPro" id="IPR003439">
    <property type="entry name" value="ABC_transporter-like_ATP-bd"/>
</dbReference>
<name>A0A261F4K0_9BIFI</name>
<evidence type="ECO:0000259" key="7">
    <source>
        <dbReference type="PROSITE" id="PS50893"/>
    </source>
</evidence>
<dbReference type="Proteomes" id="UP000243657">
    <property type="component" value="Unassembled WGS sequence"/>
</dbReference>
<organism evidence="8 9">
    <name type="scientific">Alloscardovia macacae</name>
    <dbReference type="NCBI Taxonomy" id="1160091"/>
    <lineage>
        <taxon>Bacteria</taxon>
        <taxon>Bacillati</taxon>
        <taxon>Actinomycetota</taxon>
        <taxon>Actinomycetes</taxon>
        <taxon>Bifidobacteriales</taxon>
        <taxon>Bifidobacteriaceae</taxon>
        <taxon>Alloscardovia</taxon>
    </lineage>
</organism>
<dbReference type="Gene3D" id="3.40.50.300">
    <property type="entry name" value="P-loop containing nucleotide triphosphate hydrolases"/>
    <property type="match status" value="1"/>
</dbReference>
<dbReference type="RefSeq" id="WP_094726693.1">
    <property type="nucleotide sequence ID" value="NZ_JBHLWS010000012.1"/>
</dbReference>
<evidence type="ECO:0000256" key="6">
    <source>
        <dbReference type="ARBA" id="ARBA00023251"/>
    </source>
</evidence>
<evidence type="ECO:0000256" key="3">
    <source>
        <dbReference type="ARBA" id="ARBA00022448"/>
    </source>
</evidence>
<comment type="subcellular location">
    <subcellularLocation>
        <location evidence="1">Cell membrane</location>
        <topology evidence="1">Peripheral membrane protein</topology>
    </subcellularLocation>
</comment>
<dbReference type="PANTHER" id="PTHR42711">
    <property type="entry name" value="ABC TRANSPORTER ATP-BINDING PROTEIN"/>
    <property type="match status" value="1"/>
</dbReference>
<comment type="caution">
    <text evidence="8">The sequence shown here is derived from an EMBL/GenBank/DDBJ whole genome shotgun (WGS) entry which is preliminary data.</text>
</comment>
<dbReference type="InterPro" id="IPR050763">
    <property type="entry name" value="ABC_transporter_ATP-binding"/>
</dbReference>
<protein>
    <submittedName>
        <fullName evidence="8">ABC transporter ATP-binding protein</fullName>
    </submittedName>
</protein>
<proteinExistence type="inferred from homology"/>
<dbReference type="Pfam" id="PF00005">
    <property type="entry name" value="ABC_tran"/>
    <property type="match status" value="1"/>
</dbReference>
<dbReference type="SMART" id="SM00382">
    <property type="entry name" value="AAA"/>
    <property type="match status" value="1"/>
</dbReference>
<keyword evidence="9" id="KW-1185">Reference proteome</keyword>
<sequence length="344" mass="37338">MNSKEISVLDLKNITRSYTHGRGKSRIEHTVLHNLNMQIRAGEIFCLVGPNGAGKTTTVKIAGTLLAPDSGSVGVAGVDAVKDPRKAREHMALLLGGENGFYRNVSAYDNLQYFADLAGVPYVGREKSIQDALESVNLADKAQQRVQTFSRGMWQRLHIARALINHAQLVLLDEPTMGLDPESARHVRSLIQGMQAEGTAILMTTHEMSEVERLADTVAVIREGRIIARGTVDELATSQNIHHMSVYSCSSGNLGGLCGVDGAEDYDSDSLYALDGVQWYEAVKTHGLWTVTIAWSGFSASSAQASAEKTLSDYGLQLLGRREPSLEEVYLSILHNGVSNGVSR</sequence>
<dbReference type="InterPro" id="IPR027417">
    <property type="entry name" value="P-loop_NTPase"/>
</dbReference>
<keyword evidence="6" id="KW-0046">Antibiotic resistance</keyword>
<dbReference type="PANTHER" id="PTHR42711:SF5">
    <property type="entry name" value="ABC TRANSPORTER ATP-BINDING PROTEIN NATA"/>
    <property type="match status" value="1"/>
</dbReference>
<dbReference type="GO" id="GO:0016887">
    <property type="term" value="F:ATP hydrolysis activity"/>
    <property type="evidence" value="ECO:0007669"/>
    <property type="project" value="InterPro"/>
</dbReference>
<evidence type="ECO:0000313" key="8">
    <source>
        <dbReference type="EMBL" id="OZG54069.1"/>
    </source>
</evidence>